<dbReference type="InterPro" id="IPR036423">
    <property type="entry name" value="SOD-like_Cu/Zn_dom_sf"/>
</dbReference>
<feature type="domain" description="Superoxide dismutase copper/zinc binding" evidence="3">
    <location>
        <begin position="39"/>
        <end position="161"/>
    </location>
</feature>
<dbReference type="STRING" id="1274631.LMTR13_12715"/>
<gene>
    <name evidence="4" type="ORF">LMTR13_12715</name>
</gene>
<dbReference type="Proteomes" id="UP000092839">
    <property type="component" value="Chromosome"/>
</dbReference>
<dbReference type="PROSITE" id="PS00332">
    <property type="entry name" value="SOD_CU_ZN_2"/>
    <property type="match status" value="1"/>
</dbReference>
<name>A0A1B1UE01_9BRAD</name>
<evidence type="ECO:0000313" key="4">
    <source>
        <dbReference type="EMBL" id="ANW00906.1"/>
    </source>
</evidence>
<dbReference type="KEGG" id="bic:LMTR13_12715"/>
<comment type="function">
    <text evidence="2">Destroys radicals which are normally produced within the cells and which are toxic to biological systems.</text>
</comment>
<keyword evidence="2" id="KW-0186">Copper</keyword>
<evidence type="ECO:0000259" key="3">
    <source>
        <dbReference type="Pfam" id="PF00080"/>
    </source>
</evidence>
<dbReference type="GO" id="GO:0004784">
    <property type="term" value="F:superoxide dismutase activity"/>
    <property type="evidence" value="ECO:0007669"/>
    <property type="project" value="UniProtKB-EC"/>
</dbReference>
<dbReference type="EC" id="1.15.1.1" evidence="2"/>
<comment type="cofactor">
    <cofactor evidence="2">
        <name>Zn(2+)</name>
        <dbReference type="ChEBI" id="CHEBI:29105"/>
    </cofactor>
    <text evidence="2">Binds 1 zinc ion per subunit.</text>
</comment>
<organism evidence="4 5">
    <name type="scientific">Bradyrhizobium icense</name>
    <dbReference type="NCBI Taxonomy" id="1274631"/>
    <lineage>
        <taxon>Bacteria</taxon>
        <taxon>Pseudomonadati</taxon>
        <taxon>Pseudomonadota</taxon>
        <taxon>Alphaproteobacteria</taxon>
        <taxon>Hyphomicrobiales</taxon>
        <taxon>Nitrobacteraceae</taxon>
        <taxon>Bradyrhizobium</taxon>
    </lineage>
</organism>
<evidence type="ECO:0000256" key="1">
    <source>
        <dbReference type="ARBA" id="ARBA00010457"/>
    </source>
</evidence>
<dbReference type="EMBL" id="CP016428">
    <property type="protein sequence ID" value="ANW00906.1"/>
    <property type="molecule type" value="Genomic_DNA"/>
</dbReference>
<comment type="cofactor">
    <cofactor evidence="2">
        <name>Cu cation</name>
        <dbReference type="ChEBI" id="CHEBI:23378"/>
    </cofactor>
    <text evidence="2">Binds 1 copper ion per subunit.</text>
</comment>
<dbReference type="InterPro" id="IPR024134">
    <property type="entry name" value="SOD_Cu/Zn_/chaperone"/>
</dbReference>
<dbReference type="InterPro" id="IPR018152">
    <property type="entry name" value="SOD_Cu/Zn_BS"/>
</dbReference>
<keyword evidence="2" id="KW-0479">Metal-binding</keyword>
<reference evidence="4 5" key="1">
    <citation type="submission" date="2016-07" db="EMBL/GenBank/DDBJ databases">
        <title>Complete genome sequence of Bradyrhizobium icense LMTR 13T, a potential inoculant strain isolated from lima bean (Phaseolus lunatus) in Peru.</title>
        <authorList>
            <person name="Ormeno-Orrillo E."/>
            <person name="Duran D."/>
            <person name="Rogel M.A."/>
            <person name="Rey L."/>
            <person name="Imperial J."/>
            <person name="Ruiz-Argueso T."/>
            <person name="Martinez-Romero E."/>
        </authorList>
    </citation>
    <scope>NUCLEOTIDE SEQUENCE [LARGE SCALE GENOMIC DNA]</scope>
    <source>
        <strain evidence="4 5">LMTR 13</strain>
    </source>
</reference>
<keyword evidence="2" id="KW-0560">Oxidoreductase</keyword>
<keyword evidence="5" id="KW-1185">Reference proteome</keyword>
<dbReference type="Pfam" id="PF00080">
    <property type="entry name" value="Sod_Cu"/>
    <property type="match status" value="1"/>
</dbReference>
<keyword evidence="2" id="KW-0862">Zinc</keyword>
<dbReference type="Gene3D" id="2.60.40.200">
    <property type="entry name" value="Superoxide dismutase, copper/zinc binding domain"/>
    <property type="match status" value="1"/>
</dbReference>
<evidence type="ECO:0000313" key="5">
    <source>
        <dbReference type="Proteomes" id="UP000092839"/>
    </source>
</evidence>
<accession>A0A1B1UE01</accession>
<dbReference type="GO" id="GO:0005507">
    <property type="term" value="F:copper ion binding"/>
    <property type="evidence" value="ECO:0007669"/>
    <property type="project" value="InterPro"/>
</dbReference>
<evidence type="ECO:0000256" key="2">
    <source>
        <dbReference type="RuleBase" id="RU000393"/>
    </source>
</evidence>
<sequence>MALPAFAQKSASANEEAKATFVGGKGEQIGKGELVQMPGGVLIKAELRGLPPGEHAFHIHGIGKCETSDQFKSAGDHFAPLGHKHGYASEGGYHAGDMPNQFVGQDGTLRLNVINANVTLGSGKNSLLDQDGSSLVIHAKPDDYKSQPSGDAGDRIACAVIEK</sequence>
<dbReference type="CDD" id="cd00305">
    <property type="entry name" value="Cu-Zn_Superoxide_Dismutase"/>
    <property type="match status" value="1"/>
</dbReference>
<comment type="similarity">
    <text evidence="1 2">Belongs to the Cu-Zn superoxide dismutase family.</text>
</comment>
<dbReference type="InterPro" id="IPR001424">
    <property type="entry name" value="SOD_Cu_Zn_dom"/>
</dbReference>
<dbReference type="PANTHER" id="PTHR10003">
    <property type="entry name" value="SUPEROXIDE DISMUTASE CU-ZN -RELATED"/>
    <property type="match status" value="1"/>
</dbReference>
<protein>
    <recommendedName>
        <fullName evidence="2">Superoxide dismutase [Cu-Zn]</fullName>
        <ecNumber evidence="2">1.15.1.1</ecNumber>
    </recommendedName>
</protein>
<comment type="catalytic activity">
    <reaction evidence="2">
        <text>2 superoxide + 2 H(+) = H2O2 + O2</text>
        <dbReference type="Rhea" id="RHEA:20696"/>
        <dbReference type="ChEBI" id="CHEBI:15378"/>
        <dbReference type="ChEBI" id="CHEBI:15379"/>
        <dbReference type="ChEBI" id="CHEBI:16240"/>
        <dbReference type="ChEBI" id="CHEBI:18421"/>
        <dbReference type="EC" id="1.15.1.1"/>
    </reaction>
</comment>
<dbReference type="SUPFAM" id="SSF49329">
    <property type="entry name" value="Cu,Zn superoxide dismutase-like"/>
    <property type="match status" value="1"/>
</dbReference>
<dbReference type="RefSeq" id="WP_065728177.1">
    <property type="nucleotide sequence ID" value="NZ_CP016428.1"/>
</dbReference>
<proteinExistence type="inferred from homology"/>
<dbReference type="AlphaFoldDB" id="A0A1B1UE01"/>